<dbReference type="Proteomes" id="UP001642360">
    <property type="component" value="Unassembled WGS sequence"/>
</dbReference>
<keyword evidence="2" id="KW-0813">Transport</keyword>
<feature type="transmembrane region" description="Helical" evidence="8">
    <location>
        <begin position="59"/>
        <end position="80"/>
    </location>
</feature>
<dbReference type="Pfam" id="PF01490">
    <property type="entry name" value="Aa_trans"/>
    <property type="match status" value="1"/>
</dbReference>
<evidence type="ECO:0000256" key="5">
    <source>
        <dbReference type="ARBA" id="ARBA00022989"/>
    </source>
</evidence>
<protein>
    <recommendedName>
        <fullName evidence="9">Amino acid transporter transmembrane domain-containing protein</fullName>
    </recommendedName>
</protein>
<dbReference type="PANTHER" id="PTHR48017">
    <property type="entry name" value="OS05G0424000 PROTEIN-RELATED"/>
    <property type="match status" value="1"/>
</dbReference>
<dbReference type="GO" id="GO:0016020">
    <property type="term" value="C:membrane"/>
    <property type="evidence" value="ECO:0007669"/>
    <property type="project" value="UniProtKB-SubCell"/>
</dbReference>
<dbReference type="InterPro" id="IPR013057">
    <property type="entry name" value="AA_transpt_TM"/>
</dbReference>
<accession>A0ABC8SDI6</accession>
<keyword evidence="3 8" id="KW-0812">Transmembrane</keyword>
<evidence type="ECO:0000259" key="9">
    <source>
        <dbReference type="Pfam" id="PF01490"/>
    </source>
</evidence>
<evidence type="ECO:0000256" key="8">
    <source>
        <dbReference type="SAM" id="Phobius"/>
    </source>
</evidence>
<dbReference type="GO" id="GO:0006865">
    <property type="term" value="P:amino acid transport"/>
    <property type="evidence" value="ECO:0007669"/>
    <property type="project" value="UniProtKB-KW"/>
</dbReference>
<sequence length="111" mass="11814">MQRSMSFSLQAGDANSKFDDDGRQKRTGTLITASAHIITAVIGSGVLSLAWAIAQLGWIAGPVALIVFSLITCFTSVLLADCYRSPDPVTGIRNYGYMDVVKANLGNLSCK</sequence>
<comment type="subcellular location">
    <subcellularLocation>
        <location evidence="1">Membrane</location>
    </subcellularLocation>
</comment>
<comment type="caution">
    <text evidence="10">The sequence shown here is derived from an EMBL/GenBank/DDBJ whole genome shotgun (WGS) entry which is preliminary data.</text>
</comment>
<keyword evidence="11" id="KW-1185">Reference proteome</keyword>
<evidence type="ECO:0000313" key="11">
    <source>
        <dbReference type="Proteomes" id="UP001642360"/>
    </source>
</evidence>
<keyword evidence="6 8" id="KW-0472">Membrane</keyword>
<evidence type="ECO:0000256" key="6">
    <source>
        <dbReference type="ARBA" id="ARBA00023136"/>
    </source>
</evidence>
<keyword evidence="5 8" id="KW-1133">Transmembrane helix</keyword>
<evidence type="ECO:0000256" key="1">
    <source>
        <dbReference type="ARBA" id="ARBA00004370"/>
    </source>
</evidence>
<feature type="domain" description="Amino acid transporter transmembrane" evidence="9">
    <location>
        <begin position="27"/>
        <end position="107"/>
    </location>
</feature>
<evidence type="ECO:0000313" key="10">
    <source>
        <dbReference type="EMBL" id="CAK9154922.1"/>
    </source>
</evidence>
<evidence type="ECO:0000256" key="2">
    <source>
        <dbReference type="ARBA" id="ARBA00022448"/>
    </source>
</evidence>
<proteinExistence type="predicted"/>
<gene>
    <name evidence="10" type="ORF">ILEXP_LOCUS23278</name>
</gene>
<keyword evidence="4" id="KW-0029">Amino-acid transport</keyword>
<dbReference type="AlphaFoldDB" id="A0ABC8SDI6"/>
<reference evidence="10 11" key="1">
    <citation type="submission" date="2024-02" db="EMBL/GenBank/DDBJ databases">
        <authorList>
            <person name="Vignale AGUSTIN F."/>
            <person name="Sosa J E."/>
            <person name="Modenutti C."/>
        </authorList>
    </citation>
    <scope>NUCLEOTIDE SEQUENCE [LARGE SCALE GENOMIC DNA]</scope>
</reference>
<dbReference type="EMBL" id="CAUOFW020002602">
    <property type="protein sequence ID" value="CAK9154922.1"/>
    <property type="molecule type" value="Genomic_DNA"/>
</dbReference>
<name>A0ABC8SDI6_9AQUA</name>
<feature type="region of interest" description="Disordered" evidence="7">
    <location>
        <begin position="1"/>
        <end position="23"/>
    </location>
</feature>
<evidence type="ECO:0000256" key="4">
    <source>
        <dbReference type="ARBA" id="ARBA00022970"/>
    </source>
</evidence>
<evidence type="ECO:0000256" key="3">
    <source>
        <dbReference type="ARBA" id="ARBA00022692"/>
    </source>
</evidence>
<evidence type="ECO:0000256" key="7">
    <source>
        <dbReference type="SAM" id="MobiDB-lite"/>
    </source>
</evidence>
<feature type="transmembrane region" description="Helical" evidence="8">
    <location>
        <begin position="30"/>
        <end position="53"/>
    </location>
</feature>
<organism evidence="10 11">
    <name type="scientific">Ilex paraguariensis</name>
    <name type="common">yerba mate</name>
    <dbReference type="NCBI Taxonomy" id="185542"/>
    <lineage>
        <taxon>Eukaryota</taxon>
        <taxon>Viridiplantae</taxon>
        <taxon>Streptophyta</taxon>
        <taxon>Embryophyta</taxon>
        <taxon>Tracheophyta</taxon>
        <taxon>Spermatophyta</taxon>
        <taxon>Magnoliopsida</taxon>
        <taxon>eudicotyledons</taxon>
        <taxon>Gunneridae</taxon>
        <taxon>Pentapetalae</taxon>
        <taxon>asterids</taxon>
        <taxon>campanulids</taxon>
        <taxon>Aquifoliales</taxon>
        <taxon>Aquifoliaceae</taxon>
        <taxon>Ilex</taxon>
    </lineage>
</organism>